<evidence type="ECO:0000256" key="8">
    <source>
        <dbReference type="ARBA" id="ARBA00022723"/>
    </source>
</evidence>
<dbReference type="Pfam" id="PF11940">
    <property type="entry name" value="DUF3458"/>
    <property type="match status" value="1"/>
</dbReference>
<evidence type="ECO:0000259" key="17">
    <source>
        <dbReference type="Pfam" id="PF17900"/>
    </source>
</evidence>
<evidence type="ECO:0000256" key="5">
    <source>
        <dbReference type="ARBA" id="ARBA00015611"/>
    </source>
</evidence>
<evidence type="ECO:0000256" key="3">
    <source>
        <dbReference type="ARBA" id="ARBA00010136"/>
    </source>
</evidence>
<dbReference type="Pfam" id="PF17900">
    <property type="entry name" value="Peptidase_M1_N"/>
    <property type="match status" value="1"/>
</dbReference>
<evidence type="ECO:0000256" key="13">
    <source>
        <dbReference type="NCBIfam" id="TIGR02414"/>
    </source>
</evidence>
<dbReference type="EC" id="3.4.11.2" evidence="4 13"/>
<evidence type="ECO:0000256" key="2">
    <source>
        <dbReference type="ARBA" id="ARBA00001947"/>
    </source>
</evidence>
<dbReference type="Gene3D" id="2.60.40.1730">
    <property type="entry name" value="tricorn interacting facor f3 domain"/>
    <property type="match status" value="1"/>
</dbReference>
<dbReference type="FunFam" id="3.30.2010.30:FF:000002">
    <property type="entry name" value="Putative aminopeptidase N"/>
    <property type="match status" value="1"/>
</dbReference>
<dbReference type="PANTHER" id="PTHR46322">
    <property type="entry name" value="PUROMYCIN-SENSITIVE AMINOPEPTIDASE"/>
    <property type="match status" value="1"/>
</dbReference>
<gene>
    <name evidence="18" type="primary">pepN</name>
    <name evidence="18" type="ORF">FR698_04065</name>
</gene>
<dbReference type="Pfam" id="PF01433">
    <property type="entry name" value="Peptidase_M1"/>
    <property type="match status" value="1"/>
</dbReference>
<dbReference type="GO" id="GO:0008270">
    <property type="term" value="F:zinc ion binding"/>
    <property type="evidence" value="ECO:0007669"/>
    <property type="project" value="InterPro"/>
</dbReference>
<accession>A0A5C7ENC6</accession>
<keyword evidence="19" id="KW-1185">Reference proteome</keyword>
<dbReference type="Gene3D" id="1.25.50.10">
    <property type="entry name" value="Peptidase M1, alanyl aminopeptidase, C-terminal domain"/>
    <property type="match status" value="1"/>
</dbReference>
<reference evidence="18 19" key="1">
    <citation type="submission" date="2019-08" db="EMBL/GenBank/DDBJ databases">
        <title>Pelomicrobium methylotrophicum gen. nov., sp. nov. a moderately thermophilic, facultatively anaerobic, lithoautotrophic and methylotrophic bacterium isolated from a terrestrial mud volcano.</title>
        <authorList>
            <person name="Slobodkina G.B."/>
            <person name="Merkel A.Y."/>
            <person name="Slobodkin A.I."/>
        </authorList>
    </citation>
    <scope>NUCLEOTIDE SEQUENCE [LARGE SCALE GENOMIC DNA]</scope>
    <source>
        <strain evidence="18 19">SM250</strain>
    </source>
</reference>
<keyword evidence="11" id="KW-0482">Metalloprotease</keyword>
<feature type="domain" description="Aminopeptidase N-like N-terminal" evidence="17">
    <location>
        <begin position="25"/>
        <end position="192"/>
    </location>
</feature>
<evidence type="ECO:0000313" key="19">
    <source>
        <dbReference type="Proteomes" id="UP000321201"/>
    </source>
</evidence>
<keyword evidence="9 18" id="KW-0378">Hydrolase</keyword>
<dbReference type="GO" id="GO:0006508">
    <property type="term" value="P:proteolysis"/>
    <property type="evidence" value="ECO:0007669"/>
    <property type="project" value="UniProtKB-UniRule"/>
</dbReference>
<dbReference type="InterPro" id="IPR027268">
    <property type="entry name" value="Peptidase_M4/M1_CTD_sf"/>
</dbReference>
<evidence type="ECO:0000256" key="7">
    <source>
        <dbReference type="ARBA" id="ARBA00022670"/>
    </source>
</evidence>
<dbReference type="Pfam" id="PF17432">
    <property type="entry name" value="DUF3458_C"/>
    <property type="match status" value="1"/>
</dbReference>
<dbReference type="FunFam" id="2.60.40.1730:FF:000005">
    <property type="entry name" value="Aminopeptidase N"/>
    <property type="match status" value="1"/>
</dbReference>
<dbReference type="RefSeq" id="WP_147798905.1">
    <property type="nucleotide sequence ID" value="NZ_VPFL01000004.1"/>
</dbReference>
<organism evidence="18 19">
    <name type="scientific">Pelomicrobium methylotrophicum</name>
    <dbReference type="NCBI Taxonomy" id="2602750"/>
    <lineage>
        <taxon>Bacteria</taxon>
        <taxon>Pseudomonadati</taxon>
        <taxon>Pseudomonadota</taxon>
        <taxon>Hydrogenophilia</taxon>
        <taxon>Hydrogenophilia incertae sedis</taxon>
        <taxon>Pelomicrobium</taxon>
    </lineage>
</organism>
<feature type="domain" description="Peptidase M1 alanyl aminopeptidase Ig-like fold" evidence="15">
    <location>
        <begin position="450"/>
        <end position="563"/>
    </location>
</feature>
<name>A0A5C7ENC6_9PROT</name>
<dbReference type="InParanoid" id="A0A5C7ENC6"/>
<dbReference type="FunFam" id="2.60.40.1840:FF:000001">
    <property type="entry name" value="Aminopeptidase N"/>
    <property type="match status" value="1"/>
</dbReference>
<dbReference type="GO" id="GO:0008237">
    <property type="term" value="F:metallopeptidase activity"/>
    <property type="evidence" value="ECO:0007669"/>
    <property type="project" value="UniProtKB-UniRule"/>
</dbReference>
<dbReference type="PRINTS" id="PR00756">
    <property type="entry name" value="ALADIPTASE"/>
</dbReference>
<proteinExistence type="inferred from homology"/>
<dbReference type="InterPro" id="IPR024601">
    <property type="entry name" value="Peptidase_M1_pepN_C"/>
</dbReference>
<dbReference type="Proteomes" id="UP000321201">
    <property type="component" value="Unassembled WGS sequence"/>
</dbReference>
<evidence type="ECO:0000256" key="1">
    <source>
        <dbReference type="ARBA" id="ARBA00000098"/>
    </source>
</evidence>
<dbReference type="InterPro" id="IPR037144">
    <property type="entry name" value="Peptidase_M1_pepN_C_sf"/>
</dbReference>
<dbReference type="AlphaFoldDB" id="A0A5C7ENC6"/>
<evidence type="ECO:0000256" key="9">
    <source>
        <dbReference type="ARBA" id="ARBA00022801"/>
    </source>
</evidence>
<dbReference type="InterPro" id="IPR035414">
    <property type="entry name" value="Peptidase_M1_pepN_Ig-like"/>
</dbReference>
<dbReference type="GO" id="GO:0016285">
    <property type="term" value="F:alanyl aminopeptidase activity"/>
    <property type="evidence" value="ECO:0007669"/>
    <property type="project" value="UniProtKB-EC"/>
</dbReference>
<feature type="domain" description="Peptidase M1 alanyl aminopeptidase C-terminal" evidence="16">
    <location>
        <begin position="567"/>
        <end position="893"/>
    </location>
</feature>
<dbReference type="EMBL" id="VPFL01000004">
    <property type="protein sequence ID" value="TXF12824.1"/>
    <property type="molecule type" value="Genomic_DNA"/>
</dbReference>
<protein>
    <recommendedName>
        <fullName evidence="5 13">Aminopeptidase N</fullName>
        <ecNumber evidence="4 13">3.4.11.2</ecNumber>
    </recommendedName>
</protein>
<keyword evidence="7" id="KW-0645">Protease</keyword>
<evidence type="ECO:0000313" key="18">
    <source>
        <dbReference type="EMBL" id="TXF12824.1"/>
    </source>
</evidence>
<keyword evidence="10" id="KW-0862">Zinc</keyword>
<dbReference type="OrthoDB" id="5287110at2"/>
<dbReference type="InterPro" id="IPR012779">
    <property type="entry name" value="Peptidase_M1_pepN"/>
</dbReference>
<evidence type="ECO:0000259" key="15">
    <source>
        <dbReference type="Pfam" id="PF11940"/>
    </source>
</evidence>
<keyword evidence="8" id="KW-0479">Metal-binding</keyword>
<evidence type="ECO:0000256" key="10">
    <source>
        <dbReference type="ARBA" id="ARBA00022833"/>
    </source>
</evidence>
<dbReference type="NCBIfam" id="TIGR02414">
    <property type="entry name" value="pepN_proteo"/>
    <property type="match status" value="1"/>
</dbReference>
<dbReference type="FunFam" id="1.10.390.10:FF:000002">
    <property type="entry name" value="Aminopeptidase N"/>
    <property type="match status" value="1"/>
</dbReference>
<dbReference type="CDD" id="cd09600">
    <property type="entry name" value="M1_APN"/>
    <property type="match status" value="1"/>
</dbReference>
<dbReference type="Gene3D" id="2.60.40.1840">
    <property type="match status" value="1"/>
</dbReference>
<dbReference type="InterPro" id="IPR045357">
    <property type="entry name" value="Aminopeptidase_N-like_N"/>
</dbReference>
<dbReference type="SUPFAM" id="SSF63737">
    <property type="entry name" value="Leukotriene A4 hydrolase N-terminal domain"/>
    <property type="match status" value="1"/>
</dbReference>
<evidence type="ECO:0000259" key="16">
    <source>
        <dbReference type="Pfam" id="PF17432"/>
    </source>
</evidence>
<dbReference type="PANTHER" id="PTHR46322:SF1">
    <property type="entry name" value="PUROMYCIN-SENSITIVE AMINOPEPTIDASE"/>
    <property type="match status" value="1"/>
</dbReference>
<dbReference type="InterPro" id="IPR014782">
    <property type="entry name" value="Peptidase_M1_dom"/>
</dbReference>
<dbReference type="FunCoup" id="A0A5C7ENC6">
    <property type="interactions" value="298"/>
</dbReference>
<dbReference type="InterPro" id="IPR038438">
    <property type="entry name" value="PepN_Ig-like_sf"/>
</dbReference>
<evidence type="ECO:0000259" key="14">
    <source>
        <dbReference type="Pfam" id="PF01433"/>
    </source>
</evidence>
<comment type="function">
    <text evidence="12">Aminopeptidase N is involved in the degradation of intracellular peptides generated by protein breakdown during normal growth as well as in response to nutrient starvation.</text>
</comment>
<comment type="caution">
    <text evidence="18">The sequence shown here is derived from an EMBL/GenBank/DDBJ whole genome shotgun (WGS) entry which is preliminary data.</text>
</comment>
<feature type="domain" description="Peptidase M1 membrane alanine aminopeptidase" evidence="14">
    <location>
        <begin position="231"/>
        <end position="445"/>
    </location>
</feature>
<evidence type="ECO:0000256" key="11">
    <source>
        <dbReference type="ARBA" id="ARBA00023049"/>
    </source>
</evidence>
<dbReference type="InterPro" id="IPR001930">
    <property type="entry name" value="Peptidase_M1"/>
</dbReference>
<evidence type="ECO:0000256" key="12">
    <source>
        <dbReference type="ARBA" id="ARBA00059739"/>
    </source>
</evidence>
<comment type="catalytic activity">
    <reaction evidence="1">
        <text>Release of an N-terminal amino acid, Xaa-|-Yaa- from a peptide, amide or arylamide. Xaa is preferably Ala, but may be most amino acids including Pro (slow action). When a terminal hydrophobic residue is followed by a prolyl residue, the two may be released as an intact Xaa-Pro dipeptide.</text>
        <dbReference type="EC" id="3.4.11.2"/>
    </reaction>
</comment>
<keyword evidence="6 18" id="KW-0031">Aminopeptidase</keyword>
<dbReference type="SUPFAM" id="SSF55486">
    <property type="entry name" value="Metalloproteases ('zincins'), catalytic domain"/>
    <property type="match status" value="1"/>
</dbReference>
<evidence type="ECO:0000256" key="6">
    <source>
        <dbReference type="ARBA" id="ARBA00022438"/>
    </source>
</evidence>
<dbReference type="Gene3D" id="3.30.2010.30">
    <property type="match status" value="1"/>
</dbReference>
<comment type="similarity">
    <text evidence="3">Belongs to the peptidase M1 family.</text>
</comment>
<dbReference type="Gene3D" id="1.10.390.10">
    <property type="entry name" value="Neutral Protease Domain 2"/>
    <property type="match status" value="1"/>
</dbReference>
<dbReference type="InterPro" id="IPR042097">
    <property type="entry name" value="Aminopeptidase_N-like_N_sf"/>
</dbReference>
<evidence type="ECO:0000256" key="4">
    <source>
        <dbReference type="ARBA" id="ARBA00012564"/>
    </source>
</evidence>
<comment type="cofactor">
    <cofactor evidence="2">
        <name>Zn(2+)</name>
        <dbReference type="ChEBI" id="CHEBI:29105"/>
    </cofactor>
</comment>
<sequence>MRDPTPKTVYLKDYTPPPFIVEAIDLDIDLRDDHARVRSRLAIRRNPNMRPSTGPLVLDGDELALESVKLNGRPLAQDEYRLDAQRLIIPQTPDALALETVVRIHPHQNTQLMGLYASKDGFFTQCEPEGFRRITFFIDRPDVMARYTTTIHADKARYPYLLSNGNLIAQGDEGSGRHWARWEDPFPKPSYLFAMVAAKLDRLEDTFITRSGKRARLQIYVEPGKLDQAGFAMQALKKAMKWDEDVFGLELDLDQYMIVAVGDFNMGAMENKGLNIFNTKYVLARPDIATDLDFQHIDRVVAHEYFHNWTGNRVTCRDWFQLSLKEGLTVFREQEFGADMYSRPVQRICEVRHLRATQFPEDAGPMAHPVRPQSYMEISNFYTATVYEKGAEVVRMIHTLIGKENFRKGMDLYFRRHDGQAVTCDDFVQAMQDASGVDLTQFKRWYDQAGTPVLDVSDHYDPTTQRYTLTVKQSCPPTPGQPEKLPFHIPLALGLLDRDGQDIPLWLEGDDAAHPPAGDGAPGSTTRVLSVTQPEQTFTFLRVPAKPVPSLLRGFSAPVHVRYPYSDQALAHLMAHDSDPFNRWEAGQRMATDLILKGIAELKAGRDLVVPESFVGAMARLLKGDEGYGPRDPAFAAEALSLPDENFIAEQMEVVDPDAIHAVRTRLARILAEHLRDEFSHAYRAHAVPGPYSPDAASAGKRALRNRCLAYLAETQDPQALRLAFVQFETADNMTDAMAALSILTHFDCPEREQALEAFYARWKDEPLVVDKWLRVQATSRLPDTLEKVKRLTEHPAFSIKNPNKVYSLIGAFSTGNHVRFHAADGAGYQFLADQVIILDKLNPQVAARLARAFDRWRKFDGGRQAHARAALERIRDTAGLSKDVAEIVTKALGGSF</sequence>